<evidence type="ECO:0000313" key="2">
    <source>
        <dbReference type="Proteomes" id="UP000821845"/>
    </source>
</evidence>
<name>A0ACB7RQN5_HYAAI</name>
<dbReference type="Proteomes" id="UP000821845">
    <property type="component" value="Chromosome 9"/>
</dbReference>
<reference evidence="1" key="1">
    <citation type="submission" date="2020-05" db="EMBL/GenBank/DDBJ databases">
        <title>Large-scale comparative analyses of tick genomes elucidate their genetic diversity and vector capacities.</title>
        <authorList>
            <person name="Jia N."/>
            <person name="Wang J."/>
            <person name="Shi W."/>
            <person name="Du L."/>
            <person name="Sun Y."/>
            <person name="Zhan W."/>
            <person name="Jiang J."/>
            <person name="Wang Q."/>
            <person name="Zhang B."/>
            <person name="Ji P."/>
            <person name="Sakyi L.B."/>
            <person name="Cui X."/>
            <person name="Yuan T."/>
            <person name="Jiang B."/>
            <person name="Yang W."/>
            <person name="Lam T.T.-Y."/>
            <person name="Chang Q."/>
            <person name="Ding S."/>
            <person name="Wang X."/>
            <person name="Zhu J."/>
            <person name="Ruan X."/>
            <person name="Zhao L."/>
            <person name="Wei J."/>
            <person name="Que T."/>
            <person name="Du C."/>
            <person name="Cheng J."/>
            <person name="Dai P."/>
            <person name="Han X."/>
            <person name="Huang E."/>
            <person name="Gao Y."/>
            <person name="Liu J."/>
            <person name="Shao H."/>
            <person name="Ye R."/>
            <person name="Li L."/>
            <person name="Wei W."/>
            <person name="Wang X."/>
            <person name="Wang C."/>
            <person name="Yang T."/>
            <person name="Huo Q."/>
            <person name="Li W."/>
            <person name="Guo W."/>
            <person name="Chen H."/>
            <person name="Zhou L."/>
            <person name="Ni X."/>
            <person name="Tian J."/>
            <person name="Zhou Y."/>
            <person name="Sheng Y."/>
            <person name="Liu T."/>
            <person name="Pan Y."/>
            <person name="Xia L."/>
            <person name="Li J."/>
            <person name="Zhao F."/>
            <person name="Cao W."/>
        </authorList>
    </citation>
    <scope>NUCLEOTIDE SEQUENCE</scope>
    <source>
        <strain evidence="1">Hyas-2018</strain>
    </source>
</reference>
<comment type="caution">
    <text evidence="1">The sequence shown here is derived from an EMBL/GenBank/DDBJ whole genome shotgun (WGS) entry which is preliminary data.</text>
</comment>
<evidence type="ECO:0000313" key="1">
    <source>
        <dbReference type="EMBL" id="KAH6923227.1"/>
    </source>
</evidence>
<protein>
    <submittedName>
        <fullName evidence="1">Uncharacterized protein</fullName>
    </submittedName>
</protein>
<gene>
    <name evidence="1" type="ORF">HPB50_025440</name>
</gene>
<proteinExistence type="predicted"/>
<organism evidence="1 2">
    <name type="scientific">Hyalomma asiaticum</name>
    <name type="common">Tick</name>
    <dbReference type="NCBI Taxonomy" id="266040"/>
    <lineage>
        <taxon>Eukaryota</taxon>
        <taxon>Metazoa</taxon>
        <taxon>Ecdysozoa</taxon>
        <taxon>Arthropoda</taxon>
        <taxon>Chelicerata</taxon>
        <taxon>Arachnida</taxon>
        <taxon>Acari</taxon>
        <taxon>Parasitiformes</taxon>
        <taxon>Ixodida</taxon>
        <taxon>Ixodoidea</taxon>
        <taxon>Ixodidae</taxon>
        <taxon>Hyalomminae</taxon>
        <taxon>Hyalomma</taxon>
    </lineage>
</organism>
<sequence length="652" mass="72594">MLESRTSHRLQSGTDVPNADVPKSPHCKCSGQRVFFSVCGIAVALLLLLGAVTFNIQGQRSGKGDQASFCCLREANELSEYVNITINPCKNFFAYVCSNVVREKPPTSEDQDFQITYSLITGTRLDGKRKGDAGRFLTSYFKSCVEAVPRPDSFLDSLANALLRHEWTSSRHMDSRVVIKYMLTASVKYAMPSAIAIFLSRHEGVNLEISAICDVGDSSNAVTATVNAVYKHLNVTLEASDVTSFAARVCRMLAALDDTSRTYTMPNDSRSFNEEVWPVNAFQAAIGDYKLTNTTYVEVEGVQQIRRLHDELAERDDKSGDTATKITYLVWHSVVHGSSVFYDSYDGHYQSAFSACMGSLFFISALWHAFEAEMFRDQRAYAEALAVFGSVKRAVHADCQSSKIFDADDLGRLRRFFDNLDLVAPAEASQFSSLMIPNGTDDDIGENLLRGRVYSYEISNRRTADLDDADVVEYGPLRFIGDMQVLMPVSVYKYVGAGNKSQDIPNYAHLGRLFAESLWYKALKRMTWSAKTSSNIDNVMDCLKGRIGSGDVKPDVLAVQVLGSRSALRALNKPPQWNVPYVTTTLWRLTEAQLFFIIGTYKRCPTRGSGRSARLVNTVVSYVNEFSAAFHCRNKGTAAQFDECFPHRPTKV</sequence>
<keyword evidence="2" id="KW-1185">Reference proteome</keyword>
<dbReference type="EMBL" id="CM023489">
    <property type="protein sequence ID" value="KAH6923227.1"/>
    <property type="molecule type" value="Genomic_DNA"/>
</dbReference>
<accession>A0ACB7RQN5</accession>